<dbReference type="OrthoDB" id="9800207at2"/>
<dbReference type="AlphaFoldDB" id="A0A4Q1C6J0"/>
<evidence type="ECO:0000313" key="3">
    <source>
        <dbReference type="Proteomes" id="UP000290218"/>
    </source>
</evidence>
<keyword evidence="1" id="KW-0472">Membrane</keyword>
<accession>A0A4Q1C6J0</accession>
<reference evidence="2 3" key="1">
    <citation type="submission" date="2019-01" db="EMBL/GenBank/DDBJ databases">
        <title>Lacunisphaera sp. strain TWA-58.</title>
        <authorList>
            <person name="Chen W.-M."/>
        </authorList>
    </citation>
    <scope>NUCLEOTIDE SEQUENCE [LARGE SCALE GENOMIC DNA]</scope>
    <source>
        <strain evidence="2 3">TWA-58</strain>
    </source>
</reference>
<name>A0A4Q1C6J0_9BACT</name>
<evidence type="ECO:0000256" key="1">
    <source>
        <dbReference type="SAM" id="Phobius"/>
    </source>
</evidence>
<keyword evidence="3" id="KW-1185">Reference proteome</keyword>
<dbReference type="InterPro" id="IPR007498">
    <property type="entry name" value="PqiA-like"/>
</dbReference>
<feature type="transmembrane region" description="Helical" evidence="1">
    <location>
        <begin position="12"/>
        <end position="31"/>
    </location>
</feature>
<evidence type="ECO:0000313" key="2">
    <source>
        <dbReference type="EMBL" id="RXK54484.1"/>
    </source>
</evidence>
<feature type="transmembrane region" description="Helical" evidence="1">
    <location>
        <begin position="134"/>
        <end position="154"/>
    </location>
</feature>
<dbReference type="EMBL" id="SDHX01000001">
    <property type="protein sequence ID" value="RXK54484.1"/>
    <property type="molecule type" value="Genomic_DNA"/>
</dbReference>
<keyword evidence="1" id="KW-1133">Transmembrane helix</keyword>
<feature type="transmembrane region" description="Helical" evidence="1">
    <location>
        <begin position="104"/>
        <end position="122"/>
    </location>
</feature>
<dbReference type="Pfam" id="PF04403">
    <property type="entry name" value="PqiA"/>
    <property type="match status" value="1"/>
</dbReference>
<protein>
    <submittedName>
        <fullName evidence="2">Paraquat-inducible protein A</fullName>
    </submittedName>
</protein>
<keyword evidence="1" id="KW-0812">Transmembrane</keyword>
<dbReference type="RefSeq" id="WP_129045848.1">
    <property type="nucleotide sequence ID" value="NZ_SDHX01000001.1"/>
</dbReference>
<sequence length="160" mass="18026">MPESTPLSHRAIPLLIAAALLLFGTGVFFPFFKVTKFWLFNDAISVVGGIFTLFREGEYFLFTILTLFTLVFPCVKLGLLAVIWLEREHDLARVRRLHGWVESLGKWSMLDVFVVAILIVAMKSAAVAEIRIGFGLYLFTFSVIATQFASAWVARHLAQK</sequence>
<proteinExistence type="predicted"/>
<organism evidence="2 3">
    <name type="scientific">Oleiharenicola lentus</name>
    <dbReference type="NCBI Taxonomy" id="2508720"/>
    <lineage>
        <taxon>Bacteria</taxon>
        <taxon>Pseudomonadati</taxon>
        <taxon>Verrucomicrobiota</taxon>
        <taxon>Opitutia</taxon>
        <taxon>Opitutales</taxon>
        <taxon>Opitutaceae</taxon>
        <taxon>Oleiharenicola</taxon>
    </lineage>
</organism>
<feature type="transmembrane region" description="Helical" evidence="1">
    <location>
        <begin position="37"/>
        <end position="54"/>
    </location>
</feature>
<gene>
    <name evidence="2" type="ORF">ESB00_00870</name>
</gene>
<feature type="transmembrane region" description="Helical" evidence="1">
    <location>
        <begin position="61"/>
        <end position="84"/>
    </location>
</feature>
<comment type="caution">
    <text evidence="2">The sequence shown here is derived from an EMBL/GenBank/DDBJ whole genome shotgun (WGS) entry which is preliminary data.</text>
</comment>
<dbReference type="Proteomes" id="UP000290218">
    <property type="component" value="Unassembled WGS sequence"/>
</dbReference>